<protein>
    <submittedName>
        <fullName evidence="2">Uncharacterized protein</fullName>
    </submittedName>
</protein>
<name>A0A138ZY04_GONPJ</name>
<feature type="compositionally biased region" description="Acidic residues" evidence="1">
    <location>
        <begin position="15"/>
        <end position="25"/>
    </location>
</feature>
<keyword evidence="3" id="KW-1185">Reference proteome</keyword>
<evidence type="ECO:0000256" key="1">
    <source>
        <dbReference type="SAM" id="MobiDB-lite"/>
    </source>
</evidence>
<feature type="compositionally biased region" description="Basic and acidic residues" evidence="1">
    <location>
        <begin position="68"/>
        <end position="82"/>
    </location>
</feature>
<dbReference type="AlphaFoldDB" id="A0A138ZY04"/>
<dbReference type="EMBL" id="KQ965869">
    <property type="protein sequence ID" value="KXS09376.1"/>
    <property type="molecule type" value="Genomic_DNA"/>
</dbReference>
<dbReference type="Proteomes" id="UP000070544">
    <property type="component" value="Unassembled WGS sequence"/>
</dbReference>
<feature type="compositionally biased region" description="Polar residues" evidence="1">
    <location>
        <begin position="1"/>
        <end position="11"/>
    </location>
</feature>
<feature type="region of interest" description="Disordered" evidence="1">
    <location>
        <begin position="1"/>
        <end position="90"/>
    </location>
</feature>
<accession>A0A138ZY04</accession>
<sequence length="418" mass="44420">MSLRPSSSARFSIQADDDINFDSDSDGPANMQNSQLSEDGPDTDQDEETARQGFVRTTESPSAIPLHESGRVDSLKLGKEGPAEGDTSNVVQPIPIHVRNHPHSKSEPGVKVAPPASMPAFGPADVQNPSVYFQLAPDPSAISRSPYLKDLYANMDSASVPSSATSSPNSRRHRPLVSELPVQYGSSVLKTSIGRISLPYYPNEMIARRNQIRAASEHGSEAGSRANSFKSYEGSVTHSRVGSGTIASNLSSSVQRAHANSDPSYYAKLWGGLDPAAPARDDTMGHAELPPAPSRSVSPLAAPTIQPTPDRIESPPYEHLPPPVSTPSPARQDETPPPEQESEPRGAQSKSPNVSYLSQKLSLEKPVGVSSPALSPLSFDGTSPLLGPTKKTPIPIIAEDTRLVVVMVGLPGELIDLL</sequence>
<proteinExistence type="predicted"/>
<evidence type="ECO:0000313" key="3">
    <source>
        <dbReference type="Proteomes" id="UP000070544"/>
    </source>
</evidence>
<organism evidence="2 3">
    <name type="scientific">Gonapodya prolifera (strain JEL478)</name>
    <name type="common">Monoblepharis prolifera</name>
    <dbReference type="NCBI Taxonomy" id="1344416"/>
    <lineage>
        <taxon>Eukaryota</taxon>
        <taxon>Fungi</taxon>
        <taxon>Fungi incertae sedis</taxon>
        <taxon>Chytridiomycota</taxon>
        <taxon>Chytridiomycota incertae sedis</taxon>
        <taxon>Monoblepharidomycetes</taxon>
        <taxon>Monoblepharidales</taxon>
        <taxon>Gonapodyaceae</taxon>
        <taxon>Gonapodya</taxon>
    </lineage>
</organism>
<reference evidence="2 3" key="1">
    <citation type="journal article" date="2015" name="Genome Biol. Evol.">
        <title>Phylogenomic analyses indicate that early fungi evolved digesting cell walls of algal ancestors of land plants.</title>
        <authorList>
            <person name="Chang Y."/>
            <person name="Wang S."/>
            <person name="Sekimoto S."/>
            <person name="Aerts A.L."/>
            <person name="Choi C."/>
            <person name="Clum A."/>
            <person name="LaButti K.M."/>
            <person name="Lindquist E.A."/>
            <person name="Yee Ngan C."/>
            <person name="Ohm R.A."/>
            <person name="Salamov A.A."/>
            <person name="Grigoriev I.V."/>
            <person name="Spatafora J.W."/>
            <person name="Berbee M.L."/>
        </authorList>
    </citation>
    <scope>NUCLEOTIDE SEQUENCE [LARGE SCALE GENOMIC DNA]</scope>
    <source>
        <strain evidence="2 3">JEL478</strain>
    </source>
</reference>
<feature type="compositionally biased region" description="Polar residues" evidence="1">
    <location>
        <begin position="348"/>
        <end position="361"/>
    </location>
</feature>
<gene>
    <name evidence="2" type="ORF">M427DRAFT_233566</name>
</gene>
<evidence type="ECO:0000313" key="2">
    <source>
        <dbReference type="EMBL" id="KXS09376.1"/>
    </source>
</evidence>
<feature type="region of interest" description="Disordered" evidence="1">
    <location>
        <begin position="277"/>
        <end position="391"/>
    </location>
</feature>